<sequence length="191" mass="21655">MKLAFSCLLVFLTLTAHAQTPAQPAPPDLLTPLIQERGRMVKAYEDASAQRNSLFGNKASKKDLEEVVDVLKAIIRKDTEIVQALKESSLRRTASIVAEKTQAERQITVAQGDQSMTREKFYDLQNQIQNLQERDRQREAKLREYQATADEASQSRTTRELLAVALAVLSAGLLWYIYRLRGQVRPARGRR</sequence>
<keyword evidence="2" id="KW-0732">Signal</keyword>
<organism evidence="3 4">
    <name type="scientific">Hymenobacter algoricola</name>
    <dbReference type="NCBI Taxonomy" id="486267"/>
    <lineage>
        <taxon>Bacteria</taxon>
        <taxon>Pseudomonadati</taxon>
        <taxon>Bacteroidota</taxon>
        <taxon>Cytophagia</taxon>
        <taxon>Cytophagales</taxon>
        <taxon>Hymenobacteraceae</taxon>
        <taxon>Hymenobacter</taxon>
    </lineage>
</organism>
<feature type="transmembrane region" description="Helical" evidence="1">
    <location>
        <begin position="161"/>
        <end position="178"/>
    </location>
</feature>
<comment type="caution">
    <text evidence="3">The sequence shown here is derived from an EMBL/GenBank/DDBJ whole genome shotgun (WGS) entry which is preliminary data.</text>
</comment>
<feature type="chain" id="PRO_5046139272" evidence="2">
    <location>
        <begin position="19"/>
        <end position="191"/>
    </location>
</feature>
<protein>
    <submittedName>
        <fullName evidence="3">Uncharacterized protein</fullName>
    </submittedName>
</protein>
<name>A0ABP7NEA1_9BACT</name>
<evidence type="ECO:0000256" key="1">
    <source>
        <dbReference type="SAM" id="Phobius"/>
    </source>
</evidence>
<reference evidence="4" key="1">
    <citation type="journal article" date="2019" name="Int. J. Syst. Evol. Microbiol.">
        <title>The Global Catalogue of Microorganisms (GCM) 10K type strain sequencing project: providing services to taxonomists for standard genome sequencing and annotation.</title>
        <authorList>
            <consortium name="The Broad Institute Genomics Platform"/>
            <consortium name="The Broad Institute Genome Sequencing Center for Infectious Disease"/>
            <person name="Wu L."/>
            <person name="Ma J."/>
        </authorList>
    </citation>
    <scope>NUCLEOTIDE SEQUENCE [LARGE SCALE GENOMIC DNA]</scope>
    <source>
        <strain evidence="4">JCM 17214</strain>
    </source>
</reference>
<keyword evidence="1" id="KW-0472">Membrane</keyword>
<dbReference type="EMBL" id="BAABDH010000090">
    <property type="protein sequence ID" value="GAA3944619.1"/>
    <property type="molecule type" value="Genomic_DNA"/>
</dbReference>
<accession>A0ABP7NEA1</accession>
<dbReference type="RefSeq" id="WP_345115289.1">
    <property type="nucleotide sequence ID" value="NZ_BAABDH010000090.1"/>
</dbReference>
<gene>
    <name evidence="3" type="ORF">GCM10022406_28630</name>
</gene>
<keyword evidence="1" id="KW-1133">Transmembrane helix</keyword>
<proteinExistence type="predicted"/>
<evidence type="ECO:0000313" key="3">
    <source>
        <dbReference type="EMBL" id="GAA3944619.1"/>
    </source>
</evidence>
<dbReference type="Proteomes" id="UP001499909">
    <property type="component" value="Unassembled WGS sequence"/>
</dbReference>
<evidence type="ECO:0000256" key="2">
    <source>
        <dbReference type="SAM" id="SignalP"/>
    </source>
</evidence>
<keyword evidence="4" id="KW-1185">Reference proteome</keyword>
<keyword evidence="1" id="KW-0812">Transmembrane</keyword>
<feature type="signal peptide" evidence="2">
    <location>
        <begin position="1"/>
        <end position="18"/>
    </location>
</feature>
<evidence type="ECO:0000313" key="4">
    <source>
        <dbReference type="Proteomes" id="UP001499909"/>
    </source>
</evidence>